<dbReference type="SUPFAM" id="SSF49899">
    <property type="entry name" value="Concanavalin A-like lectins/glucanases"/>
    <property type="match status" value="1"/>
</dbReference>
<name>A0ABP8Q882_9GAMM</name>
<keyword evidence="3" id="KW-0326">Glycosidase</keyword>
<dbReference type="RefSeq" id="WP_345012283.1">
    <property type="nucleotide sequence ID" value="NZ_BAABFC010000012.1"/>
</dbReference>
<keyword evidence="4" id="KW-0732">Signal</keyword>
<gene>
    <name evidence="6" type="primary">bglS</name>
    <name evidence="6" type="ORF">GCM10023095_18390</name>
</gene>
<dbReference type="Gene3D" id="2.60.120.200">
    <property type="match status" value="1"/>
</dbReference>
<evidence type="ECO:0000256" key="1">
    <source>
        <dbReference type="ARBA" id="ARBA00006865"/>
    </source>
</evidence>
<dbReference type="InterPro" id="IPR013320">
    <property type="entry name" value="ConA-like_dom_sf"/>
</dbReference>
<comment type="caution">
    <text evidence="6">The sequence shown here is derived from an EMBL/GenBank/DDBJ whole genome shotgun (WGS) entry which is preliminary data.</text>
</comment>
<dbReference type="PRINTS" id="PR00737">
    <property type="entry name" value="GLHYDRLASE16"/>
</dbReference>
<dbReference type="EMBL" id="BAABFC010000012">
    <property type="protein sequence ID" value="GAA4499003.1"/>
    <property type="molecule type" value="Genomic_DNA"/>
</dbReference>
<dbReference type="PROSITE" id="PS51762">
    <property type="entry name" value="GH16_2"/>
    <property type="match status" value="1"/>
</dbReference>
<feature type="domain" description="GH16" evidence="5">
    <location>
        <begin position="24"/>
        <end position="233"/>
    </location>
</feature>
<dbReference type="Pfam" id="PF00722">
    <property type="entry name" value="Glyco_hydro_16"/>
    <property type="match status" value="1"/>
</dbReference>
<keyword evidence="7" id="KW-1185">Reference proteome</keyword>
<dbReference type="InterPro" id="IPR000757">
    <property type="entry name" value="Beta-glucanase-like"/>
</dbReference>
<feature type="chain" id="PRO_5045083370" evidence="4">
    <location>
        <begin position="26"/>
        <end position="233"/>
    </location>
</feature>
<accession>A0ABP8Q882</accession>
<organism evidence="6 7">
    <name type="scientific">Pseudaeromonas paramecii</name>
    <dbReference type="NCBI Taxonomy" id="2138166"/>
    <lineage>
        <taxon>Bacteria</taxon>
        <taxon>Pseudomonadati</taxon>
        <taxon>Pseudomonadota</taxon>
        <taxon>Gammaproteobacteria</taxon>
        <taxon>Aeromonadales</taxon>
        <taxon>Aeromonadaceae</taxon>
        <taxon>Pseudaeromonas</taxon>
    </lineage>
</organism>
<dbReference type="InterPro" id="IPR008264">
    <property type="entry name" value="Beta_glucanase"/>
</dbReference>
<evidence type="ECO:0000313" key="6">
    <source>
        <dbReference type="EMBL" id="GAA4499003.1"/>
    </source>
</evidence>
<protein>
    <submittedName>
        <fullName evidence="6">Beta-glucanase</fullName>
    </submittedName>
</protein>
<reference evidence="7" key="1">
    <citation type="journal article" date="2019" name="Int. J. Syst. Evol. Microbiol.">
        <title>The Global Catalogue of Microorganisms (GCM) 10K type strain sequencing project: providing services to taxonomists for standard genome sequencing and annotation.</title>
        <authorList>
            <consortium name="The Broad Institute Genomics Platform"/>
            <consortium name="The Broad Institute Genome Sequencing Center for Infectious Disease"/>
            <person name="Wu L."/>
            <person name="Ma J."/>
        </authorList>
    </citation>
    <scope>NUCLEOTIDE SEQUENCE [LARGE SCALE GENOMIC DNA]</scope>
    <source>
        <strain evidence="7">JCM 32226</strain>
    </source>
</reference>
<evidence type="ECO:0000256" key="2">
    <source>
        <dbReference type="ARBA" id="ARBA00022801"/>
    </source>
</evidence>
<evidence type="ECO:0000259" key="5">
    <source>
        <dbReference type="PROSITE" id="PS51762"/>
    </source>
</evidence>
<evidence type="ECO:0000256" key="3">
    <source>
        <dbReference type="ARBA" id="ARBA00023295"/>
    </source>
</evidence>
<sequence length="233" mass="26266">MKMSKLPVMVSILLLSGLSAQGANAWGWSGLEWSKSDGWKNGGAEFDCTWKANNIWTENGRLVLLAKNDGGYKTCGELRSTRYMRRGRYEVQMSAAGVPGTITSFFTYTGTAGTSSHYEVDIELMGGTNLLHTNVWIGGVQHPMDIDVGQYGLSIWKMERYAFSIDAYGVTWQVFSRDTNEWVTVRRVDRPVTSYMQLFMNNWISANPSFPPSSYNDMPAYGKYDYVGFSPWE</sequence>
<evidence type="ECO:0000256" key="4">
    <source>
        <dbReference type="SAM" id="SignalP"/>
    </source>
</evidence>
<evidence type="ECO:0000313" key="7">
    <source>
        <dbReference type="Proteomes" id="UP001501321"/>
    </source>
</evidence>
<dbReference type="Proteomes" id="UP001501321">
    <property type="component" value="Unassembled WGS sequence"/>
</dbReference>
<proteinExistence type="inferred from homology"/>
<keyword evidence="2" id="KW-0378">Hydrolase</keyword>
<comment type="similarity">
    <text evidence="1">Belongs to the glycosyl hydrolase 16 family.</text>
</comment>
<feature type="signal peptide" evidence="4">
    <location>
        <begin position="1"/>
        <end position="25"/>
    </location>
</feature>